<dbReference type="EMBL" id="OBKZ01000006">
    <property type="protein sequence ID" value="SOB49562.1"/>
    <property type="molecule type" value="Genomic_DNA"/>
</dbReference>
<dbReference type="GO" id="GO:0007155">
    <property type="term" value="P:cell adhesion"/>
    <property type="evidence" value="ECO:0007669"/>
    <property type="project" value="InterPro"/>
</dbReference>
<feature type="signal peptide" evidence="1">
    <location>
        <begin position="1"/>
        <end position="19"/>
    </location>
</feature>
<reference evidence="3 4" key="1">
    <citation type="submission" date="2017-08" db="EMBL/GenBank/DDBJ databases">
        <authorList>
            <person name="Chaillou S."/>
        </authorList>
    </citation>
    <scope>NUCLEOTIDE SEQUENCE [LARGE SCALE GENOMIC DNA]</scope>
    <source>
        <strain evidence="3 4">MFPA15A1205</strain>
    </source>
</reference>
<evidence type="ECO:0000259" key="2">
    <source>
        <dbReference type="Pfam" id="PF24223"/>
    </source>
</evidence>
<dbReference type="Pfam" id="PF24223">
    <property type="entry name" value="MrpH_C"/>
    <property type="match status" value="1"/>
</dbReference>
<proteinExistence type="predicted"/>
<feature type="chain" id="PRO_5043489023" description="Fimbrial adhesin MrpH C-terminal domain-containing protein" evidence="1">
    <location>
        <begin position="20"/>
        <end position="278"/>
    </location>
</feature>
<evidence type="ECO:0000256" key="1">
    <source>
        <dbReference type="SAM" id="SignalP"/>
    </source>
</evidence>
<dbReference type="Gene3D" id="2.60.40.1090">
    <property type="entry name" value="Fimbrial-type adhesion domain"/>
    <property type="match status" value="1"/>
</dbReference>
<comment type="caution">
    <text evidence="3">The sequence shown here is derived from an EMBL/GenBank/DDBJ whole genome shotgun (WGS) entry which is preliminary data.</text>
</comment>
<dbReference type="InterPro" id="IPR036937">
    <property type="entry name" value="Adhesion_dom_fimbrial_sf"/>
</dbReference>
<dbReference type="GO" id="GO:0009289">
    <property type="term" value="C:pilus"/>
    <property type="evidence" value="ECO:0007669"/>
    <property type="project" value="InterPro"/>
</dbReference>
<name>A0AAX2H3T6_9PSED</name>
<dbReference type="AlphaFoldDB" id="A0AAX2H3T6"/>
<evidence type="ECO:0000313" key="4">
    <source>
        <dbReference type="Proteomes" id="UP000219564"/>
    </source>
</evidence>
<dbReference type="InterPro" id="IPR057010">
    <property type="entry name" value="MrpH_C"/>
</dbReference>
<gene>
    <name evidence="3" type="ORF">PLUA15_140084</name>
</gene>
<protein>
    <recommendedName>
        <fullName evidence="2">Fimbrial adhesin MrpH C-terminal domain-containing protein</fullName>
    </recommendedName>
</protein>
<organism evidence="3 4">
    <name type="scientific">Pseudomonas lundensis</name>
    <dbReference type="NCBI Taxonomy" id="86185"/>
    <lineage>
        <taxon>Bacteria</taxon>
        <taxon>Pseudomonadati</taxon>
        <taxon>Pseudomonadota</taxon>
        <taxon>Gammaproteobacteria</taxon>
        <taxon>Pseudomonadales</taxon>
        <taxon>Pseudomonadaceae</taxon>
        <taxon>Pseudomonas</taxon>
    </lineage>
</organism>
<keyword evidence="1" id="KW-0732">Signal</keyword>
<accession>A0AAX2H3T6</accession>
<evidence type="ECO:0000313" key="3">
    <source>
        <dbReference type="EMBL" id="SOB49562.1"/>
    </source>
</evidence>
<feature type="domain" description="Fimbrial adhesin MrpH C-terminal" evidence="2">
    <location>
        <begin position="173"/>
        <end position="274"/>
    </location>
</feature>
<sequence>MTRCVAVVLLLGITPLSNAWNLVSKANSDPHNIAWGFISVSGSGSAFNNGVPNQYAGNVNCGNGYSQCRFGPMTVSYPGSYFPLGCEPVSGGGAQCYNNAETGVVVRSGIPWDEAISLWHGFFGGTVFRQNAYAYYDISKSLCTLWGNYSMANIHIVPGTMSCGGIPSIPNQCTVSGGAVDLNHGLLNTGEITGKKIEVIRQVSCTRGTSIKYTVSHGNPVDLGNGINSSITVNGIAAGQLITLPGGSSSLRIASTLTDKGATPGTFSKAVVLIQSFL</sequence>
<dbReference type="Proteomes" id="UP000219564">
    <property type="component" value="Unassembled WGS sequence"/>
</dbReference>